<gene>
    <name evidence="1" type="ORF">EV386_2949</name>
</gene>
<evidence type="ECO:0000313" key="1">
    <source>
        <dbReference type="EMBL" id="RZS62607.1"/>
    </source>
</evidence>
<dbReference type="PANTHER" id="PTHR12526:SF630">
    <property type="entry name" value="GLYCOSYLTRANSFERASE"/>
    <property type="match status" value="1"/>
</dbReference>
<dbReference type="PANTHER" id="PTHR12526">
    <property type="entry name" value="GLYCOSYLTRANSFERASE"/>
    <property type="match status" value="1"/>
</dbReference>
<sequence length="385" mass="41890">MSGADVVFTFSYETWDDAVRRGMMRPPDRLLGTLLGSDEVRHLLVVNPWRSLPTVAARRVLRRDAPFPAEARVRLHTPTRLRRADPTDVARLEAQYIAYDHSVRRAARAHADPAVLTTNPLVAGFAPLRWAGPVTYFARDDWLSSPARRPYWDAYREAYRRIADAGLAVAAVSAEILERIAPRGPARVVPNGVEPAEWLGPAPGAPAWLDALPHPRAVYVGTLDDRLDVEGVAALAAARPGLSVVLLGPCPNPTYVDALRGVANVHLHDGVGRAELVAALRSCDLALLAHRRTPLTAAMSPLKVYEYLAAGLPVLATDLPPVRGVHPRVTLLDDVRSFADAVDDALDAGPLGEPERTAFVEANSWSRRHRTVLELTLRDALVSGA</sequence>
<proteinExistence type="predicted"/>
<organism evidence="1 2">
    <name type="scientific">Xylanimonas ulmi</name>
    <dbReference type="NCBI Taxonomy" id="228973"/>
    <lineage>
        <taxon>Bacteria</taxon>
        <taxon>Bacillati</taxon>
        <taxon>Actinomycetota</taxon>
        <taxon>Actinomycetes</taxon>
        <taxon>Micrococcales</taxon>
        <taxon>Promicromonosporaceae</taxon>
        <taxon>Xylanimonas</taxon>
    </lineage>
</organism>
<accession>A0A4Q7M6D2</accession>
<dbReference type="Gene3D" id="3.40.50.2000">
    <property type="entry name" value="Glycogen Phosphorylase B"/>
    <property type="match status" value="1"/>
</dbReference>
<dbReference type="RefSeq" id="WP_130416083.1">
    <property type="nucleotide sequence ID" value="NZ_SGWX01000001.1"/>
</dbReference>
<dbReference type="EMBL" id="SGWX01000001">
    <property type="protein sequence ID" value="RZS62607.1"/>
    <property type="molecule type" value="Genomic_DNA"/>
</dbReference>
<dbReference type="GO" id="GO:0016740">
    <property type="term" value="F:transferase activity"/>
    <property type="evidence" value="ECO:0007669"/>
    <property type="project" value="UniProtKB-KW"/>
</dbReference>
<reference evidence="1 2" key="1">
    <citation type="submission" date="2019-02" db="EMBL/GenBank/DDBJ databases">
        <title>Sequencing the genomes of 1000 actinobacteria strains.</title>
        <authorList>
            <person name="Klenk H.-P."/>
        </authorList>
    </citation>
    <scope>NUCLEOTIDE SEQUENCE [LARGE SCALE GENOMIC DNA]</scope>
    <source>
        <strain evidence="1 2">DSM 16932</strain>
    </source>
</reference>
<comment type="caution">
    <text evidence="1">The sequence shown here is derived from an EMBL/GenBank/DDBJ whole genome shotgun (WGS) entry which is preliminary data.</text>
</comment>
<dbReference type="OrthoDB" id="9771846at2"/>
<keyword evidence="1" id="KW-0808">Transferase</keyword>
<protein>
    <submittedName>
        <fullName evidence="1">Glycosyltransferase involved in cell wall biosynthesis</fullName>
    </submittedName>
</protein>
<dbReference type="SUPFAM" id="SSF53756">
    <property type="entry name" value="UDP-Glycosyltransferase/glycogen phosphorylase"/>
    <property type="match status" value="1"/>
</dbReference>
<dbReference type="Proteomes" id="UP000293852">
    <property type="component" value="Unassembled WGS sequence"/>
</dbReference>
<dbReference type="AlphaFoldDB" id="A0A4Q7M6D2"/>
<keyword evidence="2" id="KW-1185">Reference proteome</keyword>
<name>A0A4Q7M6D2_9MICO</name>
<evidence type="ECO:0000313" key="2">
    <source>
        <dbReference type="Proteomes" id="UP000293852"/>
    </source>
</evidence>
<dbReference type="Pfam" id="PF13692">
    <property type="entry name" value="Glyco_trans_1_4"/>
    <property type="match status" value="1"/>
</dbReference>